<evidence type="ECO:0000259" key="5">
    <source>
        <dbReference type="PROSITE" id="PS01124"/>
    </source>
</evidence>
<feature type="domain" description="HTH araC/xylS-type" evidence="5">
    <location>
        <begin position="217"/>
        <end position="317"/>
    </location>
</feature>
<dbReference type="GO" id="GO:0006355">
    <property type="term" value="P:regulation of DNA-templated transcription"/>
    <property type="evidence" value="ECO:0007669"/>
    <property type="project" value="UniProtKB-ARBA"/>
</dbReference>
<dbReference type="Pfam" id="PF12833">
    <property type="entry name" value="HTH_18"/>
    <property type="match status" value="1"/>
</dbReference>
<proteinExistence type="predicted"/>
<dbReference type="PANTHER" id="PTHR46796:SF6">
    <property type="entry name" value="ARAC SUBFAMILY"/>
    <property type="match status" value="1"/>
</dbReference>
<comment type="caution">
    <text evidence="6">The sequence shown here is derived from an EMBL/GenBank/DDBJ whole genome shotgun (WGS) entry which is preliminary data.</text>
</comment>
<evidence type="ECO:0000256" key="3">
    <source>
        <dbReference type="ARBA" id="ARBA00023163"/>
    </source>
</evidence>
<dbReference type="InterPro" id="IPR050204">
    <property type="entry name" value="AraC_XylS_family_regulators"/>
</dbReference>
<dbReference type="SUPFAM" id="SSF46689">
    <property type="entry name" value="Homeodomain-like"/>
    <property type="match status" value="1"/>
</dbReference>
<evidence type="ECO:0000256" key="4">
    <source>
        <dbReference type="SAM" id="MobiDB-lite"/>
    </source>
</evidence>
<organism evidence="6 7">
    <name type="scientific">Paraburkholderia graminis</name>
    <dbReference type="NCBI Taxonomy" id="60548"/>
    <lineage>
        <taxon>Bacteria</taxon>
        <taxon>Pseudomonadati</taxon>
        <taxon>Pseudomonadota</taxon>
        <taxon>Betaproteobacteria</taxon>
        <taxon>Burkholderiales</taxon>
        <taxon>Burkholderiaceae</taxon>
        <taxon>Paraburkholderia</taxon>
    </lineage>
</organism>
<dbReference type="InterPro" id="IPR018060">
    <property type="entry name" value="HTH_AraC"/>
</dbReference>
<dbReference type="PRINTS" id="PR00032">
    <property type="entry name" value="HTHARAC"/>
</dbReference>
<reference evidence="6 7" key="1">
    <citation type="submission" date="2023-08" db="EMBL/GenBank/DDBJ databases">
        <title>Genome sequencing of plant associated microbes to promote plant fitness in Sorghum bicolor and Oryza sativa.</title>
        <authorList>
            <person name="Coleman-Derr D."/>
        </authorList>
    </citation>
    <scope>NUCLEOTIDE SEQUENCE [LARGE SCALE GENOMIC DNA]</scope>
    <source>
        <strain evidence="6 7">SLBN-33</strain>
    </source>
</reference>
<sequence>MNPYFYRFCTEPYPNEQRFEVWRDEVNAIFDVDIEKSVSSSFNYDLSTGYIGSLLIGCGTWAGQQEPVAYGVKRSAQMIRRDGLDHFYLCLGITHSLSGYAARTPIEAEPSKIYVLDLARELDSEIVAGDTVILTIARDLLEPRIRSANLHGAVLQGPMSALLGDHMISLRRQLPYLSPADMPYIEQATLAMVSAALAPSAQTLADAENEINHALLVRVRRYIDANLTAAQLSPQQICRDVGISRAHLYRLFARESGVAAYIQQRRLAKIREILESPKGRKQRLSTLAFQYGFKSESHFSRSFRQAFGCSPSDARERGAAEPAQPAASRRGGHSPGSLRDVLDKLDK</sequence>
<dbReference type="EMBL" id="JAVIZN010000002">
    <property type="protein sequence ID" value="MDR6206306.1"/>
    <property type="molecule type" value="Genomic_DNA"/>
</dbReference>
<dbReference type="SMART" id="SM00342">
    <property type="entry name" value="HTH_ARAC"/>
    <property type="match status" value="1"/>
</dbReference>
<accession>A0ABD5CLU1</accession>
<evidence type="ECO:0000313" key="6">
    <source>
        <dbReference type="EMBL" id="MDR6206306.1"/>
    </source>
</evidence>
<keyword evidence="1" id="KW-0805">Transcription regulation</keyword>
<name>A0ABD5CLU1_9BURK</name>
<protein>
    <submittedName>
        <fullName evidence="6">AraC-like DNA-binding protein</fullName>
    </submittedName>
</protein>
<gene>
    <name evidence="6" type="ORF">QF025_005026</name>
</gene>
<dbReference type="Proteomes" id="UP001245184">
    <property type="component" value="Unassembled WGS sequence"/>
</dbReference>
<evidence type="ECO:0000256" key="1">
    <source>
        <dbReference type="ARBA" id="ARBA00023015"/>
    </source>
</evidence>
<dbReference type="AlphaFoldDB" id="A0ABD5CLU1"/>
<dbReference type="PROSITE" id="PS00041">
    <property type="entry name" value="HTH_ARAC_FAMILY_1"/>
    <property type="match status" value="1"/>
</dbReference>
<dbReference type="GO" id="GO:0003677">
    <property type="term" value="F:DNA binding"/>
    <property type="evidence" value="ECO:0007669"/>
    <property type="project" value="UniProtKB-KW"/>
</dbReference>
<feature type="region of interest" description="Disordered" evidence="4">
    <location>
        <begin position="308"/>
        <end position="347"/>
    </location>
</feature>
<dbReference type="InterPro" id="IPR020449">
    <property type="entry name" value="Tscrpt_reg_AraC-type_HTH"/>
</dbReference>
<evidence type="ECO:0000313" key="7">
    <source>
        <dbReference type="Proteomes" id="UP001245184"/>
    </source>
</evidence>
<keyword evidence="2" id="KW-0238">DNA-binding</keyword>
<evidence type="ECO:0000256" key="2">
    <source>
        <dbReference type="ARBA" id="ARBA00023125"/>
    </source>
</evidence>
<dbReference type="PANTHER" id="PTHR46796">
    <property type="entry name" value="HTH-TYPE TRANSCRIPTIONAL ACTIVATOR RHAS-RELATED"/>
    <property type="match status" value="1"/>
</dbReference>
<keyword evidence="3" id="KW-0804">Transcription</keyword>
<dbReference type="PROSITE" id="PS01124">
    <property type="entry name" value="HTH_ARAC_FAMILY_2"/>
    <property type="match status" value="1"/>
</dbReference>
<dbReference type="InterPro" id="IPR009057">
    <property type="entry name" value="Homeodomain-like_sf"/>
</dbReference>
<dbReference type="Gene3D" id="1.10.10.60">
    <property type="entry name" value="Homeodomain-like"/>
    <property type="match status" value="1"/>
</dbReference>
<dbReference type="InterPro" id="IPR018062">
    <property type="entry name" value="HTH_AraC-typ_CS"/>
</dbReference>